<proteinExistence type="inferred from homology"/>
<dbReference type="HAMAP" id="MF_01660">
    <property type="entry name" value="MenH"/>
    <property type="match status" value="1"/>
</dbReference>
<dbReference type="Proteomes" id="UP000297725">
    <property type="component" value="Unassembled WGS sequence"/>
</dbReference>
<dbReference type="InterPro" id="IPR022485">
    <property type="entry name" value="SHCHC_synthase_MenH"/>
</dbReference>
<dbReference type="PRINTS" id="PR00111">
    <property type="entry name" value="ABHYDROLASE"/>
</dbReference>
<accession>A0AAJ5EG18</accession>
<comment type="function">
    <text evidence="3">Catalyzes a proton abstraction reaction that results in 2,5-elimination of pyruvate from 2-succinyl-5-enolpyruvyl-6-hydroxy-3-cyclohexene-1-carboxylate (SEPHCHC) and the formation of 2-succinyl-6-hydroxy-2,4-cyclohexadiene-1-carboxylate (SHCHC).</text>
</comment>
<evidence type="ECO:0000313" key="7">
    <source>
        <dbReference type="Proteomes" id="UP000296883"/>
    </source>
</evidence>
<dbReference type="Proteomes" id="UP000296883">
    <property type="component" value="Chromosome"/>
</dbReference>
<evidence type="ECO:0000256" key="3">
    <source>
        <dbReference type="HAMAP-Rule" id="MF_01660"/>
    </source>
</evidence>
<comment type="pathway">
    <text evidence="3">Quinol/quinone metabolism; 1,4-dihydroxy-2-naphthoate biosynthesis; 1,4-dihydroxy-2-naphthoate from chorismate: step 3/7.</text>
</comment>
<dbReference type="NCBIfam" id="TIGR03695">
    <property type="entry name" value="menH_SHCHC"/>
    <property type="match status" value="1"/>
</dbReference>
<feature type="domain" description="AB hydrolase-1" evidence="4">
    <location>
        <begin position="23"/>
        <end position="268"/>
    </location>
</feature>
<name>A0AAJ5EG18_9ENTE</name>
<dbReference type="GO" id="GO:0009234">
    <property type="term" value="P:menaquinone biosynthetic process"/>
    <property type="evidence" value="ECO:0007669"/>
    <property type="project" value="UniProtKB-UniRule"/>
</dbReference>
<reference evidence="6 8" key="1">
    <citation type="submission" date="2019-03" db="EMBL/GenBank/DDBJ databases">
        <title>Vagococcus sp. was isolated fron gut of Carduelis flavirostris.</title>
        <authorList>
            <person name="Ge Y."/>
        </authorList>
    </citation>
    <scope>NUCLEOTIDE SEQUENCE [LARGE SCALE GENOMIC DNA]</scope>
    <source>
        <strain evidence="6 8">CF-210</strain>
    </source>
</reference>
<evidence type="ECO:0000313" key="8">
    <source>
        <dbReference type="Proteomes" id="UP000297725"/>
    </source>
</evidence>
<organism evidence="6 8">
    <name type="scientific">Vagococcus xieshaowenii</name>
    <dbReference type="NCBI Taxonomy" id="2562451"/>
    <lineage>
        <taxon>Bacteria</taxon>
        <taxon>Bacillati</taxon>
        <taxon>Bacillota</taxon>
        <taxon>Bacilli</taxon>
        <taxon>Lactobacillales</taxon>
        <taxon>Enterococcaceae</taxon>
        <taxon>Vagococcus</taxon>
    </lineage>
</organism>
<dbReference type="EMBL" id="CP038865">
    <property type="protein sequence ID" value="QCA28207.1"/>
    <property type="molecule type" value="Genomic_DNA"/>
</dbReference>
<reference evidence="5 7" key="2">
    <citation type="journal article" date="2020" name="Int. J. Syst. Evol. Microbiol.">
        <title>Vagococcus xieshaowenii sp. nov., isolated from snow finch (Montifringilla taczanowskii) cloacal content.</title>
        <authorList>
            <person name="Ge Y."/>
            <person name="Yang J."/>
            <person name="Lai X.H."/>
            <person name="Zhang G."/>
            <person name="Jin D."/>
            <person name="Lu S."/>
            <person name="Wang B."/>
            <person name="Huang Y."/>
            <person name="Huang Y."/>
            <person name="Ren Z."/>
            <person name="Zhang X."/>
            <person name="Xu J."/>
        </authorList>
    </citation>
    <scope>NUCLEOTIDE SEQUENCE [LARGE SCALE GENOMIC DNA]</scope>
    <source>
        <strain evidence="7">personal::cf-49</strain>
        <strain evidence="5">Personal::cf-49</strain>
    </source>
</reference>
<dbReference type="EMBL" id="SRHU01000010">
    <property type="protein sequence ID" value="TFZ42559.1"/>
    <property type="molecule type" value="Genomic_DNA"/>
</dbReference>
<dbReference type="Gene3D" id="3.40.50.1820">
    <property type="entry name" value="alpha/beta hydrolase"/>
    <property type="match status" value="1"/>
</dbReference>
<evidence type="ECO:0000313" key="5">
    <source>
        <dbReference type="EMBL" id="QCA28207.1"/>
    </source>
</evidence>
<evidence type="ECO:0000256" key="2">
    <source>
        <dbReference type="ARBA" id="ARBA00023239"/>
    </source>
</evidence>
<comment type="subunit">
    <text evidence="3">Monomer.</text>
</comment>
<dbReference type="InterPro" id="IPR029058">
    <property type="entry name" value="AB_hydrolase_fold"/>
</dbReference>
<comment type="pathway">
    <text evidence="3">Quinol/quinone metabolism; menaquinone biosynthesis.</text>
</comment>
<dbReference type="AlphaFoldDB" id="A0AAJ5EG18"/>
<comment type="similarity">
    <text evidence="3">Belongs to the AB hydrolase superfamily. MenH family.</text>
</comment>
<dbReference type="RefSeq" id="WP_135253953.1">
    <property type="nucleotide sequence ID" value="NZ_CP038865.1"/>
</dbReference>
<dbReference type="PANTHER" id="PTHR42916">
    <property type="entry name" value="2-SUCCINYL-5-ENOLPYRUVYL-6-HYDROXY-3-CYCLOHEXENE-1-CARBOXYLATE SYNTHASE"/>
    <property type="match status" value="1"/>
</dbReference>
<dbReference type="Pfam" id="PF00561">
    <property type="entry name" value="Abhydrolase_1"/>
    <property type="match status" value="1"/>
</dbReference>
<evidence type="ECO:0000256" key="1">
    <source>
        <dbReference type="ARBA" id="ARBA00022428"/>
    </source>
</evidence>
<dbReference type="PANTHER" id="PTHR42916:SF1">
    <property type="entry name" value="PROTEIN PHYLLO, CHLOROPLASTIC"/>
    <property type="match status" value="1"/>
</dbReference>
<evidence type="ECO:0000313" key="6">
    <source>
        <dbReference type="EMBL" id="TFZ42559.1"/>
    </source>
</evidence>
<comment type="catalytic activity">
    <reaction evidence="3">
        <text>5-enolpyruvoyl-6-hydroxy-2-succinyl-cyclohex-3-ene-1-carboxylate = (1R,6R)-6-hydroxy-2-succinyl-cyclohexa-2,4-diene-1-carboxylate + pyruvate</text>
        <dbReference type="Rhea" id="RHEA:25597"/>
        <dbReference type="ChEBI" id="CHEBI:15361"/>
        <dbReference type="ChEBI" id="CHEBI:58689"/>
        <dbReference type="ChEBI" id="CHEBI:58818"/>
        <dbReference type="EC" id="4.2.99.20"/>
    </reaction>
</comment>
<sequence>MKQLINGVAYHYEWLAPFVQTQPTLVCLHGFTGTGETFRFLADDKKDTELLQVAPSYNYLLVDIIGHGQSSVYVHPYHYQFKQVLHDLEQLLDRLALQRVSLLGYSMGARLALGLTIQIPSRIEHLILESGSPGLRTEEERKVRQMSDQRLAGRLMNQPLADFVDFWQDIPLFNTQKQLSLDVQQAVRSERLSQQNFGLACSLQYMGTGRQPSYWEALSNLYEPNIHVIVGALDSKFGKMANEMKHIQPQLQVTTVADTGHCVHLERPKVFKKIIRQLLQEGPHEN</sequence>
<dbReference type="EC" id="4.2.99.20" evidence="3"/>
<protein>
    <recommendedName>
        <fullName evidence="3">Putative 2-succinyl-6-hydroxy-2,4-cyclohexadiene-1-carboxylate synthase</fullName>
        <shortName evidence="3">SHCHC synthase</shortName>
        <ecNumber evidence="3">4.2.99.20</ecNumber>
    </recommendedName>
</protein>
<dbReference type="GO" id="GO:0070205">
    <property type="term" value="F:2-succinyl-6-hydroxy-2,4-cyclohexadiene-1-carboxylate synthase activity"/>
    <property type="evidence" value="ECO:0007669"/>
    <property type="project" value="UniProtKB-UniRule"/>
</dbReference>
<dbReference type="InterPro" id="IPR000073">
    <property type="entry name" value="AB_hydrolase_1"/>
</dbReference>
<evidence type="ECO:0000259" key="4">
    <source>
        <dbReference type="Pfam" id="PF00561"/>
    </source>
</evidence>
<keyword evidence="2 3" id="KW-0456">Lyase</keyword>
<dbReference type="SUPFAM" id="SSF53474">
    <property type="entry name" value="alpha/beta-Hydrolases"/>
    <property type="match status" value="1"/>
</dbReference>
<keyword evidence="1 3" id="KW-0474">Menaquinone biosynthesis</keyword>
<gene>
    <name evidence="3 6" type="primary">menH</name>
    <name evidence="6" type="ORF">E4031_03260</name>
    <name evidence="5" type="ORF">E4Z98_02335</name>
</gene>
<keyword evidence="7" id="KW-1185">Reference proteome</keyword>